<dbReference type="Pfam" id="PF13302">
    <property type="entry name" value="Acetyltransf_3"/>
    <property type="match status" value="1"/>
</dbReference>
<dbReference type="GO" id="GO:0005737">
    <property type="term" value="C:cytoplasm"/>
    <property type="evidence" value="ECO:0007669"/>
    <property type="project" value="TreeGrafter"/>
</dbReference>
<dbReference type="PROSITE" id="PS51186">
    <property type="entry name" value="GNAT"/>
    <property type="match status" value="1"/>
</dbReference>
<protein>
    <submittedName>
        <fullName evidence="5">Ribosomal-protein-alanine N-acetyltransferase</fullName>
    </submittedName>
</protein>
<evidence type="ECO:0000256" key="2">
    <source>
        <dbReference type="ARBA" id="ARBA00023315"/>
    </source>
</evidence>
<evidence type="ECO:0000313" key="6">
    <source>
        <dbReference type="Proteomes" id="UP000192656"/>
    </source>
</evidence>
<dbReference type="AlphaFoldDB" id="A0A1W1ZZ68"/>
<dbReference type="STRING" id="937218.SAMN06297251_103244"/>
<organism evidence="5 6">
    <name type="scientific">Fulvimarina manganoxydans</name>
    <dbReference type="NCBI Taxonomy" id="937218"/>
    <lineage>
        <taxon>Bacteria</taxon>
        <taxon>Pseudomonadati</taxon>
        <taxon>Pseudomonadota</taxon>
        <taxon>Alphaproteobacteria</taxon>
        <taxon>Hyphomicrobiales</taxon>
        <taxon>Aurantimonadaceae</taxon>
        <taxon>Fulvimarina</taxon>
    </lineage>
</organism>
<dbReference type="SUPFAM" id="SSF55729">
    <property type="entry name" value="Acyl-CoA N-acyltransferases (Nat)"/>
    <property type="match status" value="1"/>
</dbReference>
<dbReference type="InterPro" id="IPR016181">
    <property type="entry name" value="Acyl_CoA_acyltransferase"/>
</dbReference>
<feature type="domain" description="N-acetyltransferase" evidence="4">
    <location>
        <begin position="31"/>
        <end position="190"/>
    </location>
</feature>
<dbReference type="Proteomes" id="UP000192656">
    <property type="component" value="Unassembled WGS sequence"/>
</dbReference>
<dbReference type="Gene3D" id="3.40.630.30">
    <property type="match status" value="1"/>
</dbReference>
<dbReference type="InterPro" id="IPR051531">
    <property type="entry name" value="N-acetyltransferase"/>
</dbReference>
<dbReference type="OrthoDB" id="9801669at2"/>
<proteinExistence type="inferred from homology"/>
<keyword evidence="1 5" id="KW-0808">Transferase</keyword>
<gene>
    <name evidence="5" type="ORF">SAMN06297251_103244</name>
</gene>
<dbReference type="GO" id="GO:0008999">
    <property type="term" value="F:protein-N-terminal-alanine acetyltransferase activity"/>
    <property type="evidence" value="ECO:0007669"/>
    <property type="project" value="TreeGrafter"/>
</dbReference>
<dbReference type="PANTHER" id="PTHR43792">
    <property type="entry name" value="GNAT FAMILY, PUTATIVE (AFU_ORTHOLOGUE AFUA_3G00765)-RELATED-RELATED"/>
    <property type="match status" value="1"/>
</dbReference>
<dbReference type="InterPro" id="IPR000182">
    <property type="entry name" value="GNAT_dom"/>
</dbReference>
<evidence type="ECO:0000313" key="5">
    <source>
        <dbReference type="EMBL" id="SMC53779.1"/>
    </source>
</evidence>
<name>A0A1W1ZZ68_9HYPH</name>
<keyword evidence="6" id="KW-1185">Reference proteome</keyword>
<evidence type="ECO:0000256" key="1">
    <source>
        <dbReference type="ARBA" id="ARBA00022679"/>
    </source>
</evidence>
<dbReference type="PANTHER" id="PTHR43792:SF8">
    <property type="entry name" value="[RIBOSOMAL PROTEIN US5]-ALANINE N-ACETYLTRANSFERASE"/>
    <property type="match status" value="1"/>
</dbReference>
<evidence type="ECO:0000259" key="4">
    <source>
        <dbReference type="PROSITE" id="PS51186"/>
    </source>
</evidence>
<comment type="similarity">
    <text evidence="3">Belongs to the acetyltransferase family. RimJ subfamily.</text>
</comment>
<evidence type="ECO:0000256" key="3">
    <source>
        <dbReference type="ARBA" id="ARBA00038502"/>
    </source>
</evidence>
<dbReference type="RefSeq" id="WP_084409058.1">
    <property type="nucleotide sequence ID" value="NZ_FWXR01000003.1"/>
</dbReference>
<dbReference type="EMBL" id="FWXR01000003">
    <property type="protein sequence ID" value="SMC53779.1"/>
    <property type="molecule type" value="Genomic_DNA"/>
</dbReference>
<keyword evidence="2" id="KW-0012">Acyltransferase</keyword>
<sequence length="207" mass="23872">MNLVDALLRPQVPVLKGERVSLSLPKRGDYTAWRDLRGESAHFLRPWEPEWAPDELSARAFAARLHRYYAEARHRTGFTFFLFDRTRTTLYGGITLGQIRRGVAQSGTLGYWMGERFAGMGLMREAVEEVARFAFFSERLHRIEAACLPQNERSIGLLSRCSFTCEGRLRSYLKIAGRWEDHCLYALLAEEWPRSNAMRARIDELGV</sequence>
<accession>A0A1W1ZZ68</accession>
<reference evidence="5 6" key="1">
    <citation type="submission" date="2017-04" db="EMBL/GenBank/DDBJ databases">
        <authorList>
            <person name="Afonso C.L."/>
            <person name="Miller P.J."/>
            <person name="Scott M.A."/>
            <person name="Spackman E."/>
            <person name="Goraichik I."/>
            <person name="Dimitrov K.M."/>
            <person name="Suarez D.L."/>
            <person name="Swayne D.E."/>
        </authorList>
    </citation>
    <scope>NUCLEOTIDE SEQUENCE [LARGE SCALE GENOMIC DNA]</scope>
    <source>
        <strain evidence="5 6">CGMCC 1.10972</strain>
    </source>
</reference>